<evidence type="ECO:0000256" key="1">
    <source>
        <dbReference type="ARBA" id="ARBA00002663"/>
    </source>
</evidence>
<evidence type="ECO:0000256" key="8">
    <source>
        <dbReference type="NCBIfam" id="TIGR00188"/>
    </source>
</evidence>
<dbReference type="InterPro" id="IPR000100">
    <property type="entry name" value="RNase_P"/>
</dbReference>
<evidence type="ECO:0000256" key="7">
    <source>
        <dbReference type="HAMAP-Rule" id="MF_00227"/>
    </source>
</evidence>
<dbReference type="SUPFAM" id="SSF54211">
    <property type="entry name" value="Ribosomal protein S5 domain 2-like"/>
    <property type="match status" value="1"/>
</dbReference>
<dbReference type="Pfam" id="PF00825">
    <property type="entry name" value="Ribonuclease_P"/>
    <property type="match status" value="1"/>
</dbReference>
<dbReference type="GO" id="GO:0000049">
    <property type="term" value="F:tRNA binding"/>
    <property type="evidence" value="ECO:0007669"/>
    <property type="project" value="UniProtKB-UniRule"/>
</dbReference>
<dbReference type="GO" id="GO:0042781">
    <property type="term" value="F:3'-tRNA processing endoribonuclease activity"/>
    <property type="evidence" value="ECO:0007669"/>
    <property type="project" value="TreeGrafter"/>
</dbReference>
<keyword evidence="6 7" id="KW-0694">RNA-binding</keyword>
<dbReference type="Proteomes" id="UP000501421">
    <property type="component" value="Chromosome"/>
</dbReference>
<reference evidence="10" key="1">
    <citation type="journal article" date="2020" name="Microbiol. Resour. Announc.">
        <title>Complete Genome Sequence of Geobacillus sp. Strain E55-1, Isolated from Mine Geyser in Japan.</title>
        <authorList>
            <person name="Miyazaki K."/>
            <person name="Hase E."/>
            <person name="Tokito N."/>
        </authorList>
    </citation>
    <scope>NUCLEOTIDE SEQUENCE [LARGE SCALE GENOMIC DNA]</scope>
    <source>
        <strain evidence="10">E55-1</strain>
    </source>
</reference>
<keyword evidence="3 7" id="KW-0540">Nuclease</keyword>
<gene>
    <name evidence="7 9" type="primary">rnpA</name>
    <name evidence="9" type="ORF">GsuE55_28860</name>
</gene>
<dbReference type="GO" id="GO:0004526">
    <property type="term" value="F:ribonuclease P activity"/>
    <property type="evidence" value="ECO:0007669"/>
    <property type="project" value="UniProtKB-UniRule"/>
</dbReference>
<comment type="similarity">
    <text evidence="7">Belongs to the RnpA family.</text>
</comment>
<dbReference type="FunFam" id="3.30.230.10:FF:000021">
    <property type="entry name" value="Ribonuclease P protein component"/>
    <property type="match status" value="1"/>
</dbReference>
<dbReference type="InterPro" id="IPR014721">
    <property type="entry name" value="Ribsml_uS5_D2-typ_fold_subgr"/>
</dbReference>
<sequence>MECLRKMKKKHRIKKNDEFQEVFQRGVSTANRQFVVYTLDRPGQPYFRIGLSVSKKLGKAVTRNRIKRYIRQCFLELKEEIVPGKDYVVIARQPVSEMSYTEVKKSFIHVLRKAGALKNGTKSRPSV</sequence>
<keyword evidence="5 7" id="KW-0378">Hydrolase</keyword>
<organism evidence="9 10">
    <name type="scientific">Geobacillus subterraneus</name>
    <dbReference type="NCBI Taxonomy" id="129338"/>
    <lineage>
        <taxon>Bacteria</taxon>
        <taxon>Bacillati</taxon>
        <taxon>Bacillota</taxon>
        <taxon>Bacilli</taxon>
        <taxon>Bacillales</taxon>
        <taxon>Anoxybacillaceae</taxon>
        <taxon>Geobacillus</taxon>
    </lineage>
</organism>
<dbReference type="EC" id="3.1.26.5" evidence="7 8"/>
<proteinExistence type="inferred from homology"/>
<comment type="function">
    <text evidence="1 7">RNaseP catalyzes the removal of the 5'-leader sequence from pre-tRNA to produce the mature 5'-terminus. It can also cleave other RNA substrates such as 4.5S RNA. The protein component plays an auxiliary but essential role in vivo by binding to the 5'-leader sequence and broadening the substrate specificity of the ribozyme.</text>
</comment>
<name>A0A679FPR1_9BACL</name>
<comment type="subunit">
    <text evidence="7">Consists of a catalytic RNA component (M1 or rnpB) and a protein subunit.</text>
</comment>
<keyword evidence="10" id="KW-1185">Reference proteome</keyword>
<evidence type="ECO:0000313" key="10">
    <source>
        <dbReference type="Proteomes" id="UP000501421"/>
    </source>
</evidence>
<evidence type="ECO:0000256" key="2">
    <source>
        <dbReference type="ARBA" id="ARBA00022694"/>
    </source>
</evidence>
<dbReference type="InterPro" id="IPR020539">
    <property type="entry name" value="RNase_P_CS"/>
</dbReference>
<dbReference type="HAMAP" id="MF_00227">
    <property type="entry name" value="RNase_P"/>
    <property type="match status" value="1"/>
</dbReference>
<comment type="catalytic activity">
    <reaction evidence="7">
        <text>Endonucleolytic cleavage of RNA, removing 5'-extranucleotides from tRNA precursor.</text>
        <dbReference type="EC" id="3.1.26.5"/>
    </reaction>
</comment>
<evidence type="ECO:0000313" key="9">
    <source>
        <dbReference type="EMBL" id="BBW98053.1"/>
    </source>
</evidence>
<evidence type="ECO:0000256" key="4">
    <source>
        <dbReference type="ARBA" id="ARBA00022759"/>
    </source>
</evidence>
<evidence type="ECO:0000256" key="5">
    <source>
        <dbReference type="ARBA" id="ARBA00022801"/>
    </source>
</evidence>
<dbReference type="GO" id="GO:0001682">
    <property type="term" value="P:tRNA 5'-leader removal"/>
    <property type="evidence" value="ECO:0007669"/>
    <property type="project" value="UniProtKB-UniRule"/>
</dbReference>
<dbReference type="PROSITE" id="PS00648">
    <property type="entry name" value="RIBONUCLEASE_P"/>
    <property type="match status" value="1"/>
</dbReference>
<keyword evidence="2 7" id="KW-0819">tRNA processing</keyword>
<dbReference type="NCBIfam" id="TIGR00188">
    <property type="entry name" value="rnpA"/>
    <property type="match status" value="1"/>
</dbReference>
<dbReference type="GO" id="GO:0030677">
    <property type="term" value="C:ribonuclease P complex"/>
    <property type="evidence" value="ECO:0007669"/>
    <property type="project" value="TreeGrafter"/>
</dbReference>
<dbReference type="InterPro" id="IPR020568">
    <property type="entry name" value="Ribosomal_Su5_D2-typ_SF"/>
</dbReference>
<protein>
    <recommendedName>
        <fullName evidence="7 8">Ribonuclease P protein component</fullName>
        <shortName evidence="7">RNase P protein</shortName>
        <shortName evidence="7">RNaseP protein</shortName>
        <ecNumber evidence="7 8">3.1.26.5</ecNumber>
    </recommendedName>
    <alternativeName>
        <fullName evidence="7">Protein C5</fullName>
    </alternativeName>
</protein>
<evidence type="ECO:0000256" key="3">
    <source>
        <dbReference type="ARBA" id="ARBA00022722"/>
    </source>
</evidence>
<keyword evidence="4 7" id="KW-0255">Endonuclease</keyword>
<dbReference type="Gene3D" id="3.30.230.10">
    <property type="match status" value="1"/>
</dbReference>
<dbReference type="PANTHER" id="PTHR33992:SF1">
    <property type="entry name" value="RIBONUCLEASE P PROTEIN COMPONENT"/>
    <property type="match status" value="1"/>
</dbReference>
<dbReference type="EMBL" id="AP022557">
    <property type="protein sequence ID" value="BBW98053.1"/>
    <property type="molecule type" value="Genomic_DNA"/>
</dbReference>
<accession>A0A679FPR1</accession>
<evidence type="ECO:0000256" key="6">
    <source>
        <dbReference type="ARBA" id="ARBA00022884"/>
    </source>
</evidence>
<dbReference type="PANTHER" id="PTHR33992">
    <property type="entry name" value="RIBONUCLEASE P PROTEIN COMPONENT"/>
    <property type="match status" value="1"/>
</dbReference>
<dbReference type="AlphaFoldDB" id="A0A679FPR1"/>